<reference evidence="2 3" key="1">
    <citation type="submission" date="2020-08" db="EMBL/GenBank/DDBJ databases">
        <title>Genomic Encyclopedia of Type Strains, Phase III (KMG-III): the genomes of soil and plant-associated and newly described type strains.</title>
        <authorList>
            <person name="Whitman W."/>
        </authorList>
    </citation>
    <scope>NUCLEOTIDE SEQUENCE [LARGE SCALE GENOMIC DNA]</scope>
    <source>
        <strain evidence="2 3">CECT 8693</strain>
    </source>
</reference>
<organism evidence="2 3">
    <name type="scientific">Fontibacillus solani</name>
    <dbReference type="NCBI Taxonomy" id="1572857"/>
    <lineage>
        <taxon>Bacteria</taxon>
        <taxon>Bacillati</taxon>
        <taxon>Bacillota</taxon>
        <taxon>Bacilli</taxon>
        <taxon>Bacillales</taxon>
        <taxon>Paenibacillaceae</taxon>
        <taxon>Fontibacillus</taxon>
    </lineage>
</organism>
<accession>A0A7W3SYJ4</accession>
<keyword evidence="2" id="KW-0012">Acyltransferase</keyword>
<dbReference type="InterPro" id="IPR016181">
    <property type="entry name" value="Acyl_CoA_acyltransferase"/>
</dbReference>
<dbReference type="SUPFAM" id="SSF55729">
    <property type="entry name" value="Acyl-CoA N-acyltransferases (Nat)"/>
    <property type="match status" value="1"/>
</dbReference>
<dbReference type="RefSeq" id="WP_182540327.1">
    <property type="nucleotide sequence ID" value="NZ_JACJIP010000059.1"/>
</dbReference>
<dbReference type="Pfam" id="PF00583">
    <property type="entry name" value="Acetyltransf_1"/>
    <property type="match status" value="1"/>
</dbReference>
<dbReference type="PROSITE" id="PS51186">
    <property type="entry name" value="GNAT"/>
    <property type="match status" value="1"/>
</dbReference>
<protein>
    <submittedName>
        <fullName evidence="2">Putative GNAT family N-acyltransferase</fullName>
    </submittedName>
</protein>
<name>A0A7W3SYJ4_9BACL</name>
<dbReference type="EMBL" id="JACJIP010000059">
    <property type="protein sequence ID" value="MBA9088621.1"/>
    <property type="molecule type" value="Genomic_DNA"/>
</dbReference>
<keyword evidence="3" id="KW-1185">Reference proteome</keyword>
<dbReference type="InterPro" id="IPR000182">
    <property type="entry name" value="GNAT_dom"/>
</dbReference>
<dbReference type="AlphaFoldDB" id="A0A7W3SYJ4"/>
<gene>
    <name evidence="2" type="ORF">FHR92_005139</name>
</gene>
<proteinExistence type="predicted"/>
<dbReference type="CDD" id="cd04301">
    <property type="entry name" value="NAT_SF"/>
    <property type="match status" value="1"/>
</dbReference>
<dbReference type="Proteomes" id="UP000567067">
    <property type="component" value="Unassembled WGS sequence"/>
</dbReference>
<dbReference type="Gene3D" id="3.40.630.30">
    <property type="match status" value="1"/>
</dbReference>
<evidence type="ECO:0000313" key="2">
    <source>
        <dbReference type="EMBL" id="MBA9088621.1"/>
    </source>
</evidence>
<evidence type="ECO:0000259" key="1">
    <source>
        <dbReference type="PROSITE" id="PS51186"/>
    </source>
</evidence>
<keyword evidence="2" id="KW-0808">Transferase</keyword>
<evidence type="ECO:0000313" key="3">
    <source>
        <dbReference type="Proteomes" id="UP000567067"/>
    </source>
</evidence>
<dbReference type="GO" id="GO:0016747">
    <property type="term" value="F:acyltransferase activity, transferring groups other than amino-acyl groups"/>
    <property type="evidence" value="ECO:0007669"/>
    <property type="project" value="InterPro"/>
</dbReference>
<sequence length="164" mass="19022">MTLIAHRDLDLSKNDTESICTFPQSAEELFYIGPRFIFPLTSDQIVNILENRFSPTVIVDINDNPIGYANLYDVNQEFLTCWLGNVIVSSTYRGKGISKYLVNVMMKKAVDEYKVKRMKLYCHNTNTRALLFYTKQGFKPCGSRIIENYENQKIVSIEMERELI</sequence>
<dbReference type="PANTHER" id="PTHR43415:SF3">
    <property type="entry name" value="GNAT-FAMILY ACETYLTRANSFERASE"/>
    <property type="match status" value="1"/>
</dbReference>
<comment type="caution">
    <text evidence="2">The sequence shown here is derived from an EMBL/GenBank/DDBJ whole genome shotgun (WGS) entry which is preliminary data.</text>
</comment>
<dbReference type="PANTHER" id="PTHR43415">
    <property type="entry name" value="SPERMIDINE N(1)-ACETYLTRANSFERASE"/>
    <property type="match status" value="1"/>
</dbReference>
<feature type="domain" description="N-acetyltransferase" evidence="1">
    <location>
        <begin position="17"/>
        <end position="164"/>
    </location>
</feature>